<accession>A0A2H1YJX7</accession>
<organism evidence="6 7">
    <name type="scientific">Tenacibaculum piscium</name>
    <dbReference type="NCBI Taxonomy" id="1458515"/>
    <lineage>
        <taxon>Bacteria</taxon>
        <taxon>Pseudomonadati</taxon>
        <taxon>Bacteroidota</taxon>
        <taxon>Flavobacteriia</taxon>
        <taxon>Flavobacteriales</taxon>
        <taxon>Flavobacteriaceae</taxon>
        <taxon>Tenacibaculum</taxon>
    </lineage>
</organism>
<dbReference type="PANTHER" id="PTHR10434">
    <property type="entry name" value="1-ACYL-SN-GLYCEROL-3-PHOSPHATE ACYLTRANSFERASE"/>
    <property type="match status" value="1"/>
</dbReference>
<dbReference type="InterPro" id="IPR002123">
    <property type="entry name" value="Plipid/glycerol_acylTrfase"/>
</dbReference>
<dbReference type="EMBL" id="OENF01000042">
    <property type="protein sequence ID" value="SOS75814.1"/>
    <property type="molecule type" value="Genomic_DNA"/>
</dbReference>
<name>A0A2H1YJX7_9FLAO</name>
<feature type="transmembrane region" description="Helical" evidence="4">
    <location>
        <begin position="6"/>
        <end position="30"/>
    </location>
</feature>
<protein>
    <submittedName>
        <fullName evidence="6">Glycerol acyltransferase</fullName>
    </submittedName>
</protein>
<dbReference type="CDD" id="cd07989">
    <property type="entry name" value="LPLAT_AGPAT-like"/>
    <property type="match status" value="1"/>
</dbReference>
<keyword evidence="3 6" id="KW-0012">Acyltransferase</keyword>
<evidence type="ECO:0000256" key="1">
    <source>
        <dbReference type="ARBA" id="ARBA00005189"/>
    </source>
</evidence>
<dbReference type="AlphaFoldDB" id="A0A2H1YJX7"/>
<keyword evidence="4" id="KW-0812">Transmembrane</keyword>
<dbReference type="PANTHER" id="PTHR10434:SF11">
    <property type="entry name" value="1-ACYL-SN-GLYCEROL-3-PHOSPHATE ACYLTRANSFERASE"/>
    <property type="match status" value="1"/>
</dbReference>
<dbReference type="SUPFAM" id="SSF69593">
    <property type="entry name" value="Glycerol-3-phosphate (1)-acyltransferase"/>
    <property type="match status" value="1"/>
</dbReference>
<evidence type="ECO:0000256" key="2">
    <source>
        <dbReference type="ARBA" id="ARBA00022679"/>
    </source>
</evidence>
<dbReference type="RefSeq" id="WP_101918441.1">
    <property type="nucleotide sequence ID" value="NZ_OENF01000042.1"/>
</dbReference>
<dbReference type="GO" id="GO:0003841">
    <property type="term" value="F:1-acylglycerol-3-phosphate O-acyltransferase activity"/>
    <property type="evidence" value="ECO:0007669"/>
    <property type="project" value="TreeGrafter"/>
</dbReference>
<evidence type="ECO:0000259" key="5">
    <source>
        <dbReference type="SMART" id="SM00563"/>
    </source>
</evidence>
<dbReference type="SMART" id="SM00563">
    <property type="entry name" value="PlsC"/>
    <property type="match status" value="1"/>
</dbReference>
<keyword evidence="7" id="KW-1185">Reference proteome</keyword>
<gene>
    <name evidence="6" type="ORF">TNO020_70122</name>
</gene>
<keyword evidence="4" id="KW-0472">Membrane</keyword>
<keyword evidence="4" id="KW-1133">Transmembrane helix</keyword>
<keyword evidence="2 6" id="KW-0808">Transferase</keyword>
<dbReference type="OrthoDB" id="9803035at2"/>
<evidence type="ECO:0000256" key="4">
    <source>
        <dbReference type="SAM" id="Phobius"/>
    </source>
</evidence>
<feature type="domain" description="Phospholipid/glycerol acyltransferase" evidence="5">
    <location>
        <begin position="75"/>
        <end position="194"/>
    </location>
</feature>
<evidence type="ECO:0000313" key="6">
    <source>
        <dbReference type="EMBL" id="SOS75814.1"/>
    </source>
</evidence>
<dbReference type="Proteomes" id="UP000234211">
    <property type="component" value="Unassembled WGS sequence"/>
</dbReference>
<proteinExistence type="predicted"/>
<sequence>MKFLSYIISAIFAVVFFSLLLIFHPLQWLGLKLFGQKGHQQVVNIMNWFLIKSLLILGIRVDVENEHDLPENTTLIFVSNHQSTFDISPIIWYFRKHNPKFVSKKELGKGIPSISFNLRHGGAALIDRKDSRQALTELANFSKRIAKNNWSAAIFPEGTRSRNGEPKSFSPNGLKMITKHNPEAYIVPLTINNSWKVFKYGKFPLGLGSPIKIKTHKPIKVNSLPFNELAISIEKTIKEAIDC</sequence>
<comment type="pathway">
    <text evidence="1">Lipid metabolism.</text>
</comment>
<dbReference type="GO" id="GO:0006654">
    <property type="term" value="P:phosphatidic acid biosynthetic process"/>
    <property type="evidence" value="ECO:0007669"/>
    <property type="project" value="TreeGrafter"/>
</dbReference>
<reference evidence="7" key="1">
    <citation type="submission" date="2017-11" db="EMBL/GenBank/DDBJ databases">
        <authorList>
            <person name="Duchaud E."/>
        </authorList>
    </citation>
    <scope>NUCLEOTIDE SEQUENCE [LARGE SCALE GENOMIC DNA]</scope>
    <source>
        <strain evidence="7">Tenacibaculum sp. TNO020</strain>
    </source>
</reference>
<evidence type="ECO:0000256" key="3">
    <source>
        <dbReference type="ARBA" id="ARBA00023315"/>
    </source>
</evidence>
<evidence type="ECO:0000313" key="7">
    <source>
        <dbReference type="Proteomes" id="UP000234211"/>
    </source>
</evidence>
<dbReference type="Pfam" id="PF01553">
    <property type="entry name" value="Acyltransferase"/>
    <property type="match status" value="1"/>
</dbReference>